<dbReference type="Gene3D" id="3.40.710.10">
    <property type="entry name" value="DD-peptidase/beta-lactamase superfamily"/>
    <property type="match status" value="1"/>
</dbReference>
<evidence type="ECO:0000259" key="1">
    <source>
        <dbReference type="Pfam" id="PF00144"/>
    </source>
</evidence>
<reference evidence="2 3" key="1">
    <citation type="submission" date="2018-04" db="EMBL/GenBank/DDBJ databases">
        <title>Genomic Encyclopedia of Archaeal and Bacterial Type Strains, Phase II (KMG-II): from individual species to whole genera.</title>
        <authorList>
            <person name="Goeker M."/>
        </authorList>
    </citation>
    <scope>NUCLEOTIDE SEQUENCE [LARGE SCALE GENOMIC DNA]</scope>
    <source>
        <strain evidence="2 3">DSM 28823</strain>
    </source>
</reference>
<dbReference type="RefSeq" id="WP_107822805.1">
    <property type="nucleotide sequence ID" value="NZ_OY782574.1"/>
</dbReference>
<sequence length="394" mass="44446">MKREIYSTPKRFIHQFSAVAILLFTLASCSQKPHNPRVVLNRDYKNEILKGREAIQLYLIGGNFGVSVSVSVDGQTVWSEGLGYANYELKSPASPQTKYRIGRSSQMFAAMAIARLQEQGKLNVHDSFRKYVPNYPEKQYDFSIYNLGTHTAGFPETDNSLLMNPDKLKDLKAYVHASDNDSLVYPPNEYFNVSDYGSCLLGILAETLEHKSYPKLVQEMLLDTLGLHETMIDNPGYITANRAAPYSRNFIAQIMNAPAIDSRFVAPAYGYLSTADDLNKLGQKLMNREFFSDESYDLFFTRNKLKNGYVSELGFGWTIFEDRQGRTVYIQQGSTIGGSSFLAIFPEQKLVVSLCTNIEDRTESMPSAKIAQLFLDRIEPLSPEAEDPQATEEQ</sequence>
<dbReference type="InterPro" id="IPR050491">
    <property type="entry name" value="AmpC-like"/>
</dbReference>
<dbReference type="InterPro" id="IPR012338">
    <property type="entry name" value="Beta-lactam/transpept-like"/>
</dbReference>
<dbReference type="Pfam" id="PF00144">
    <property type="entry name" value="Beta-lactamase"/>
    <property type="match status" value="1"/>
</dbReference>
<evidence type="ECO:0000313" key="3">
    <source>
        <dbReference type="Proteomes" id="UP000243525"/>
    </source>
</evidence>
<dbReference type="Proteomes" id="UP000243525">
    <property type="component" value="Unassembled WGS sequence"/>
</dbReference>
<feature type="domain" description="Beta-lactamase-related" evidence="1">
    <location>
        <begin position="64"/>
        <end position="371"/>
    </location>
</feature>
<evidence type="ECO:0000313" key="2">
    <source>
        <dbReference type="EMBL" id="PTN08077.1"/>
    </source>
</evidence>
<organism evidence="2 3">
    <name type="scientific">Mangrovibacterium marinum</name>
    <dbReference type="NCBI Taxonomy" id="1639118"/>
    <lineage>
        <taxon>Bacteria</taxon>
        <taxon>Pseudomonadati</taxon>
        <taxon>Bacteroidota</taxon>
        <taxon>Bacteroidia</taxon>
        <taxon>Marinilabiliales</taxon>
        <taxon>Prolixibacteraceae</taxon>
        <taxon>Mangrovibacterium</taxon>
    </lineage>
</organism>
<gene>
    <name evidence="2" type="ORF">C8N47_111117</name>
</gene>
<dbReference type="SUPFAM" id="SSF56601">
    <property type="entry name" value="beta-lactamase/transpeptidase-like"/>
    <property type="match status" value="1"/>
</dbReference>
<dbReference type="InterPro" id="IPR001466">
    <property type="entry name" value="Beta-lactam-related"/>
</dbReference>
<dbReference type="AlphaFoldDB" id="A0A2T5C0J2"/>
<comment type="caution">
    <text evidence="2">The sequence shown here is derived from an EMBL/GenBank/DDBJ whole genome shotgun (WGS) entry which is preliminary data.</text>
</comment>
<name>A0A2T5C0J2_9BACT</name>
<protein>
    <submittedName>
        <fullName evidence="2">CubicO group peptidase (Beta-lactamase class C family)</fullName>
    </submittedName>
</protein>
<accession>A0A2T5C0J2</accession>
<dbReference type="EMBL" id="QAAD01000011">
    <property type="protein sequence ID" value="PTN08077.1"/>
    <property type="molecule type" value="Genomic_DNA"/>
</dbReference>
<keyword evidence="3" id="KW-1185">Reference proteome</keyword>
<dbReference type="PANTHER" id="PTHR46825:SF9">
    <property type="entry name" value="BETA-LACTAMASE-RELATED DOMAIN-CONTAINING PROTEIN"/>
    <property type="match status" value="1"/>
</dbReference>
<proteinExistence type="predicted"/>
<dbReference type="PROSITE" id="PS51257">
    <property type="entry name" value="PROKAR_LIPOPROTEIN"/>
    <property type="match status" value="1"/>
</dbReference>
<dbReference type="OrthoDB" id="9793489at2"/>
<dbReference type="PANTHER" id="PTHR46825">
    <property type="entry name" value="D-ALANYL-D-ALANINE-CARBOXYPEPTIDASE/ENDOPEPTIDASE AMPH"/>
    <property type="match status" value="1"/>
</dbReference>